<dbReference type="Gene3D" id="3.10.450.50">
    <property type="match status" value="1"/>
</dbReference>
<evidence type="ECO:0000313" key="1">
    <source>
        <dbReference type="EMBL" id="MWB78889.1"/>
    </source>
</evidence>
<name>A0A844WG96_9RHOB</name>
<keyword evidence="2" id="KW-1185">Reference proteome</keyword>
<sequence length="131" mass="13984">MMDGATIDTLEAEVRAAADSYARALHMADGAALDALCAACFAMSCSEGGQIVTFDRATFIARVGGRDALDGAPDYAVSEVRIAGPEMAHVELEVAVPPRRFRDYLGFLKVDGEWRLATKLYRVVDGPAMVG</sequence>
<comment type="caution">
    <text evidence="1">The sequence shown here is derived from an EMBL/GenBank/DDBJ whole genome shotgun (WGS) entry which is preliminary data.</text>
</comment>
<gene>
    <name evidence="1" type="ORF">GLS40_12690</name>
</gene>
<organism evidence="1 2">
    <name type="scientific">Pseudooceanicola pacificus</name>
    <dbReference type="NCBI Taxonomy" id="2676438"/>
    <lineage>
        <taxon>Bacteria</taxon>
        <taxon>Pseudomonadati</taxon>
        <taxon>Pseudomonadota</taxon>
        <taxon>Alphaproteobacteria</taxon>
        <taxon>Rhodobacterales</taxon>
        <taxon>Paracoccaceae</taxon>
        <taxon>Pseudooceanicola</taxon>
    </lineage>
</organism>
<dbReference type="InterPro" id="IPR039437">
    <property type="entry name" value="FrzH/put_lumazine-bd"/>
</dbReference>
<evidence type="ECO:0008006" key="3">
    <source>
        <dbReference type="Google" id="ProtNLM"/>
    </source>
</evidence>
<reference evidence="1 2" key="1">
    <citation type="submission" date="2019-11" db="EMBL/GenBank/DDBJ databases">
        <title>Pseudooceanicola pacifica sp. nov., isolated from deep-sea sediment of the Pacific Ocean.</title>
        <authorList>
            <person name="Lyu L."/>
        </authorList>
    </citation>
    <scope>NUCLEOTIDE SEQUENCE [LARGE SCALE GENOMIC DNA]</scope>
    <source>
        <strain evidence="1 2">216_PA32_1</strain>
    </source>
</reference>
<dbReference type="SUPFAM" id="SSF54427">
    <property type="entry name" value="NTF2-like"/>
    <property type="match status" value="1"/>
</dbReference>
<dbReference type="Proteomes" id="UP000443843">
    <property type="component" value="Unassembled WGS sequence"/>
</dbReference>
<dbReference type="EMBL" id="WNXQ01000007">
    <property type="protein sequence ID" value="MWB78889.1"/>
    <property type="molecule type" value="Genomic_DNA"/>
</dbReference>
<dbReference type="InterPro" id="IPR032710">
    <property type="entry name" value="NTF2-like_dom_sf"/>
</dbReference>
<accession>A0A844WG96</accession>
<dbReference type="Pfam" id="PF12893">
    <property type="entry name" value="Lumazine_bd_2"/>
    <property type="match status" value="1"/>
</dbReference>
<evidence type="ECO:0000313" key="2">
    <source>
        <dbReference type="Proteomes" id="UP000443843"/>
    </source>
</evidence>
<dbReference type="RefSeq" id="WP_160383104.1">
    <property type="nucleotide sequence ID" value="NZ_WNXQ01000007.1"/>
</dbReference>
<proteinExistence type="predicted"/>
<protein>
    <recommendedName>
        <fullName evidence="3">Lumazine-binding</fullName>
    </recommendedName>
</protein>
<dbReference type="AlphaFoldDB" id="A0A844WG96"/>